<evidence type="ECO:0000313" key="9">
    <source>
        <dbReference type="EMBL" id="SLN16284.1"/>
    </source>
</evidence>
<dbReference type="Pfam" id="PF03772">
    <property type="entry name" value="Competence"/>
    <property type="match status" value="1"/>
</dbReference>
<evidence type="ECO:0000256" key="2">
    <source>
        <dbReference type="ARBA" id="ARBA00022475"/>
    </source>
</evidence>
<sequence>MARGLSASLLSQRGQLFGWVPVGLGTGIGLYFALRVEPGAPAYAALALVTLAGFWAARREGPVLSCLGWAAMLVAGGLCLAGLRAHAVAEPVLGFRYYGAIEGRIVKIDRSASDAVRLTLDRVVLERMSRARTPTRVRVSLHGEQGFIAPVPGMVVILTGHLSPPSGPVEPGGFDFRRMSWFSGLGAVGYTRTPVLMLSGAEPDPALWIYRVRMALSAAMQDRMAGEAGAFAAAVTTGDRSAMPARTLEALRASNLAHLLAISGLHMGLLTGFLFALTRYGLALVPWVALRFNTKKAGAVLALLAGAGYLALSGGNVATERAFIMVGVMLVAVLFDRRALTLRAVAVAAVIVLIRRPEELTGPGFQMSFAATTALVAVFGGLRGVRIGPRWLQPVISVVLSSLIAGLATAPFAAAHFNQVSHYGLVANVLSVPVMGAVVMPAAVLAAVLAPLGLAGIGLWVMELGLRWILAVAKTVSGWEGAISHVVAPGDGVLPLLAIGALWVILWRGRLRWGGLAPLCLAAALWSQAERPALLVADTGGLVGVMTPEGRALSKPKGDGFSAEIWLENDGAPMAQDAAHDLGAIRRGDLADVGPLRVLHVTGKRALAAVEGCGGADILVTNVDETGERPCVMLDLLALRAAGAVAGHVEGAGLRLVTSRGTTGHRLWTPEVAEVTLPRVLAPGPAARVAGRAQ</sequence>
<dbReference type="NCBIfam" id="TIGR00360">
    <property type="entry name" value="ComEC_N-term"/>
    <property type="match status" value="1"/>
</dbReference>
<evidence type="ECO:0000259" key="8">
    <source>
        <dbReference type="Pfam" id="PF13567"/>
    </source>
</evidence>
<feature type="transmembrane region" description="Helical" evidence="6">
    <location>
        <begin position="394"/>
        <end position="414"/>
    </location>
</feature>
<protein>
    <submittedName>
        <fullName evidence="9">ComEC family competence protein</fullName>
    </submittedName>
</protein>
<feature type="transmembrane region" description="Helical" evidence="6">
    <location>
        <begin position="444"/>
        <end position="462"/>
    </location>
</feature>
<dbReference type="InterPro" id="IPR025405">
    <property type="entry name" value="DUF4131"/>
</dbReference>
<name>A0A1Y5RJF4_9RHOB</name>
<comment type="subcellular location">
    <subcellularLocation>
        <location evidence="1">Cell membrane</location>
        <topology evidence="1">Multi-pass membrane protein</topology>
    </subcellularLocation>
</comment>
<dbReference type="InterPro" id="IPR052159">
    <property type="entry name" value="Competence_DNA_uptake"/>
</dbReference>
<dbReference type="PANTHER" id="PTHR30619">
    <property type="entry name" value="DNA INTERNALIZATION/COMPETENCE PROTEIN COMEC/REC2"/>
    <property type="match status" value="1"/>
</dbReference>
<evidence type="ECO:0000256" key="1">
    <source>
        <dbReference type="ARBA" id="ARBA00004651"/>
    </source>
</evidence>
<feature type="transmembrane region" description="Helical" evidence="6">
    <location>
        <begin position="16"/>
        <end position="34"/>
    </location>
</feature>
<proteinExistence type="predicted"/>
<evidence type="ECO:0000256" key="6">
    <source>
        <dbReference type="SAM" id="Phobius"/>
    </source>
</evidence>
<accession>A0A1Y5RJF4</accession>
<dbReference type="EMBL" id="FWFZ01000001">
    <property type="protein sequence ID" value="SLN16284.1"/>
    <property type="molecule type" value="Genomic_DNA"/>
</dbReference>
<feature type="transmembrane region" description="Helical" evidence="6">
    <location>
        <begin position="340"/>
        <end position="357"/>
    </location>
</feature>
<feature type="domain" description="DUF4131" evidence="8">
    <location>
        <begin position="43"/>
        <end position="194"/>
    </location>
</feature>
<evidence type="ECO:0000256" key="5">
    <source>
        <dbReference type="ARBA" id="ARBA00023136"/>
    </source>
</evidence>
<reference evidence="9 10" key="1">
    <citation type="submission" date="2017-03" db="EMBL/GenBank/DDBJ databases">
        <authorList>
            <person name="Afonso C.L."/>
            <person name="Miller P.J."/>
            <person name="Scott M.A."/>
            <person name="Spackman E."/>
            <person name="Goraichik I."/>
            <person name="Dimitrov K.M."/>
            <person name="Suarez D.L."/>
            <person name="Swayne D.E."/>
        </authorList>
    </citation>
    <scope>NUCLEOTIDE SEQUENCE [LARGE SCALE GENOMIC DNA]</scope>
    <source>
        <strain evidence="9 10">CECT 7023</strain>
    </source>
</reference>
<dbReference type="AlphaFoldDB" id="A0A1Y5RJF4"/>
<feature type="transmembrane region" description="Helical" evidence="6">
    <location>
        <begin position="363"/>
        <end position="382"/>
    </location>
</feature>
<keyword evidence="10" id="KW-1185">Reference proteome</keyword>
<feature type="transmembrane region" description="Helical" evidence="6">
    <location>
        <begin position="256"/>
        <end position="277"/>
    </location>
</feature>
<feature type="transmembrane region" description="Helical" evidence="6">
    <location>
        <begin position="64"/>
        <end position="83"/>
    </location>
</feature>
<feature type="transmembrane region" description="Helical" evidence="6">
    <location>
        <begin position="482"/>
        <end position="506"/>
    </location>
</feature>
<evidence type="ECO:0000259" key="7">
    <source>
        <dbReference type="Pfam" id="PF03772"/>
    </source>
</evidence>
<evidence type="ECO:0000313" key="10">
    <source>
        <dbReference type="Proteomes" id="UP000193900"/>
    </source>
</evidence>
<dbReference type="Proteomes" id="UP000193900">
    <property type="component" value="Unassembled WGS sequence"/>
</dbReference>
<dbReference type="PANTHER" id="PTHR30619:SF1">
    <property type="entry name" value="RECOMBINATION PROTEIN 2"/>
    <property type="match status" value="1"/>
</dbReference>
<feature type="transmembrane region" description="Helical" evidence="6">
    <location>
        <begin position="297"/>
        <end position="312"/>
    </location>
</feature>
<dbReference type="RefSeq" id="WP_234991969.1">
    <property type="nucleotide sequence ID" value="NZ_FWFZ01000001.1"/>
</dbReference>
<keyword evidence="2" id="KW-1003">Cell membrane</keyword>
<feature type="domain" description="ComEC/Rec2-related protein" evidence="7">
    <location>
        <begin position="236"/>
        <end position="510"/>
    </location>
</feature>
<dbReference type="InterPro" id="IPR004477">
    <property type="entry name" value="ComEC_N"/>
</dbReference>
<feature type="transmembrane region" description="Helical" evidence="6">
    <location>
        <begin position="40"/>
        <end position="57"/>
    </location>
</feature>
<gene>
    <name evidence="9" type="ORF">ROA7023_00271</name>
</gene>
<dbReference type="Pfam" id="PF13567">
    <property type="entry name" value="DUF4131"/>
    <property type="match status" value="1"/>
</dbReference>
<keyword evidence="3 6" id="KW-0812">Transmembrane</keyword>
<evidence type="ECO:0000256" key="4">
    <source>
        <dbReference type="ARBA" id="ARBA00022989"/>
    </source>
</evidence>
<keyword evidence="5 6" id="KW-0472">Membrane</keyword>
<organism evidence="9 10">
    <name type="scientific">Roseisalinus antarcticus</name>
    <dbReference type="NCBI Taxonomy" id="254357"/>
    <lineage>
        <taxon>Bacteria</taxon>
        <taxon>Pseudomonadati</taxon>
        <taxon>Pseudomonadota</taxon>
        <taxon>Alphaproteobacteria</taxon>
        <taxon>Rhodobacterales</taxon>
        <taxon>Roseobacteraceae</taxon>
        <taxon>Roseisalinus</taxon>
    </lineage>
</organism>
<dbReference type="GO" id="GO:0005886">
    <property type="term" value="C:plasma membrane"/>
    <property type="evidence" value="ECO:0007669"/>
    <property type="project" value="UniProtKB-SubCell"/>
</dbReference>
<keyword evidence="4 6" id="KW-1133">Transmembrane helix</keyword>
<evidence type="ECO:0000256" key="3">
    <source>
        <dbReference type="ARBA" id="ARBA00022692"/>
    </source>
</evidence>